<evidence type="ECO:0000256" key="6">
    <source>
        <dbReference type="ARBA" id="ARBA00022837"/>
    </source>
</evidence>
<comment type="caution">
    <text evidence="9">The sequence shown here is derived from an EMBL/GenBank/DDBJ whole genome shotgun (WGS) entry which is preliminary data.</text>
</comment>
<evidence type="ECO:0000256" key="7">
    <source>
        <dbReference type="ARBA" id="ARBA00023157"/>
    </source>
</evidence>
<evidence type="ECO:0000313" key="9">
    <source>
        <dbReference type="EMBL" id="MBC2777152.1"/>
    </source>
</evidence>
<feature type="chain" id="PRO_5032954558" evidence="8">
    <location>
        <begin position="25"/>
        <end position="515"/>
    </location>
</feature>
<evidence type="ECO:0000256" key="1">
    <source>
        <dbReference type="ARBA" id="ARBA00006249"/>
    </source>
</evidence>
<dbReference type="AlphaFoldDB" id="A0A842HW09"/>
<keyword evidence="3" id="KW-0479">Metal-binding</keyword>
<dbReference type="EMBL" id="JACJVJ010000001">
    <property type="protein sequence ID" value="MBC2777152.1"/>
    <property type="molecule type" value="Genomic_DNA"/>
</dbReference>
<evidence type="ECO:0000256" key="2">
    <source>
        <dbReference type="ARBA" id="ARBA00022487"/>
    </source>
</evidence>
<gene>
    <name evidence="9" type="ORF">H6P80_05905</name>
</gene>
<proteinExistence type="inferred from homology"/>
<dbReference type="PANTHER" id="PTHR33938">
    <property type="entry name" value="FERULOYL ESTERASE B-RELATED"/>
    <property type="match status" value="1"/>
</dbReference>
<evidence type="ECO:0000313" key="10">
    <source>
        <dbReference type="Proteomes" id="UP000564378"/>
    </source>
</evidence>
<comment type="similarity">
    <text evidence="1">Belongs to the tannase family.</text>
</comment>
<dbReference type="InterPro" id="IPR029058">
    <property type="entry name" value="AB_hydrolase_fold"/>
</dbReference>
<dbReference type="Pfam" id="PF07519">
    <property type="entry name" value="Tannase"/>
    <property type="match status" value="2"/>
</dbReference>
<sequence>MMGRWIPAMLAMIMVASVSSGARAQSVAEDRAASCAALAGFEREDLTIETAEQVNPPPRWAFPPSPFNFFAGPNPGTGQEFCRVAGIVEDEIRFELWLPVQWNGRYQQVGNGGYSGAINYPALSEGLDGGYAVASTDTGHQTPDNVFETGWIDDAHPRRVENFGHRAHHLVTHAARALTTEYYGEEPRYSYFNGCSSGGWQGMSEAQLYPEDYDGILAGAPANNFVRLQMRGFWLDRLDRDNPGGAFSMEMSQLIAQRATAYCDPRDGVTDGIISHPEQCDFDPAMLACGDGEEGLCLTPAQVERARLVYGPVTSVGGQSMYPGNAVGVIDRFFLPAPPGEESLPMIAYLIPGAILERLQTAFDFDRDTPELFDRFSAMLGAYDPDLSAFAAHGGKMMVYHGWTDALLSPYNSIDYFDRVGDAMGADARAQFYRLYMVPGMDHCRGGVGPDRFDMLSALERWVEQDNPPDRITAEYRRPGEAYRTRPLCPHPQIAVYRGEGNSDDAASFACRLPE</sequence>
<reference evidence="9 10" key="1">
    <citation type="submission" date="2020-08" db="EMBL/GenBank/DDBJ databases">
        <title>Draft genome sequence of Parasphingopyxis sp. GrpM-11.</title>
        <authorList>
            <person name="Oh J."/>
            <person name="Roh D.-H."/>
        </authorList>
    </citation>
    <scope>NUCLEOTIDE SEQUENCE [LARGE SCALE GENOMIC DNA]</scope>
    <source>
        <strain evidence="9 10">GrpM-11</strain>
    </source>
</reference>
<dbReference type="GO" id="GO:0052689">
    <property type="term" value="F:carboxylic ester hydrolase activity"/>
    <property type="evidence" value="ECO:0007669"/>
    <property type="project" value="UniProtKB-KW"/>
</dbReference>
<keyword evidence="5 9" id="KW-0378">Hydrolase</keyword>
<evidence type="ECO:0000256" key="8">
    <source>
        <dbReference type="SAM" id="SignalP"/>
    </source>
</evidence>
<dbReference type="PANTHER" id="PTHR33938:SF15">
    <property type="entry name" value="FERULOYL ESTERASE B-RELATED"/>
    <property type="match status" value="1"/>
</dbReference>
<keyword evidence="2" id="KW-0719">Serine esterase</keyword>
<dbReference type="GO" id="GO:0046872">
    <property type="term" value="F:metal ion binding"/>
    <property type="evidence" value="ECO:0007669"/>
    <property type="project" value="UniProtKB-KW"/>
</dbReference>
<accession>A0A842HW09</accession>
<evidence type="ECO:0000256" key="4">
    <source>
        <dbReference type="ARBA" id="ARBA00022729"/>
    </source>
</evidence>
<keyword evidence="4 8" id="KW-0732">Signal</keyword>
<keyword evidence="7" id="KW-1015">Disulfide bond</keyword>
<dbReference type="InterPro" id="IPR011118">
    <property type="entry name" value="Tannase/feruloyl_esterase"/>
</dbReference>
<keyword evidence="6" id="KW-0106">Calcium</keyword>
<keyword evidence="10" id="KW-1185">Reference proteome</keyword>
<protein>
    <submittedName>
        <fullName evidence="9">Tannase/feruloyl esterase family alpha/beta hydrolase</fullName>
    </submittedName>
</protein>
<evidence type="ECO:0000256" key="5">
    <source>
        <dbReference type="ARBA" id="ARBA00022801"/>
    </source>
</evidence>
<dbReference type="SUPFAM" id="SSF53474">
    <property type="entry name" value="alpha/beta-Hydrolases"/>
    <property type="match status" value="1"/>
</dbReference>
<evidence type="ECO:0000256" key="3">
    <source>
        <dbReference type="ARBA" id="ARBA00022723"/>
    </source>
</evidence>
<feature type="signal peptide" evidence="8">
    <location>
        <begin position="1"/>
        <end position="24"/>
    </location>
</feature>
<organism evidence="9 10">
    <name type="scientific">Parasphingopyxis marina</name>
    <dbReference type="NCBI Taxonomy" id="2761622"/>
    <lineage>
        <taxon>Bacteria</taxon>
        <taxon>Pseudomonadati</taxon>
        <taxon>Pseudomonadota</taxon>
        <taxon>Alphaproteobacteria</taxon>
        <taxon>Sphingomonadales</taxon>
        <taxon>Sphingomonadaceae</taxon>
        <taxon>Parasphingopyxis</taxon>
    </lineage>
</organism>
<name>A0A842HW09_9SPHN</name>
<dbReference type="Proteomes" id="UP000564378">
    <property type="component" value="Unassembled WGS sequence"/>
</dbReference>